<dbReference type="Pfam" id="PF08447">
    <property type="entry name" value="PAS_3"/>
    <property type="match status" value="1"/>
</dbReference>
<dbReference type="InterPro" id="IPR001610">
    <property type="entry name" value="PAC"/>
</dbReference>
<dbReference type="PROSITE" id="PS50112">
    <property type="entry name" value="PAS"/>
    <property type="match status" value="1"/>
</dbReference>
<keyword evidence="5" id="KW-0418">Kinase</keyword>
<evidence type="ECO:0000259" key="7">
    <source>
        <dbReference type="PROSITE" id="PS50109"/>
    </source>
</evidence>
<accession>A0A418QZX2</accession>
<dbReference type="Pfam" id="PF08448">
    <property type="entry name" value="PAS_4"/>
    <property type="match status" value="1"/>
</dbReference>
<dbReference type="InterPro" id="IPR004358">
    <property type="entry name" value="Sig_transdc_His_kin-like_C"/>
</dbReference>
<feature type="coiled-coil region" evidence="6">
    <location>
        <begin position="318"/>
        <end position="345"/>
    </location>
</feature>
<dbReference type="CDD" id="cd00082">
    <property type="entry name" value="HisKA"/>
    <property type="match status" value="1"/>
</dbReference>
<proteinExistence type="predicted"/>
<dbReference type="EMBL" id="QYCN01000011">
    <property type="protein sequence ID" value="RIY10750.1"/>
    <property type="molecule type" value="Genomic_DNA"/>
</dbReference>
<dbReference type="InterPro" id="IPR052162">
    <property type="entry name" value="Sensor_kinase/Photoreceptor"/>
</dbReference>
<feature type="domain" description="PAC" evidence="9">
    <location>
        <begin position="275"/>
        <end position="327"/>
    </location>
</feature>
<feature type="coiled-coil region" evidence="6">
    <location>
        <begin position="174"/>
        <end position="205"/>
    </location>
</feature>
<dbReference type="SUPFAM" id="SSF55874">
    <property type="entry name" value="ATPase domain of HSP90 chaperone/DNA topoisomerase II/histidine kinase"/>
    <property type="match status" value="1"/>
</dbReference>
<dbReference type="InterPro" id="IPR036890">
    <property type="entry name" value="HATPase_C_sf"/>
</dbReference>
<dbReference type="InterPro" id="IPR000014">
    <property type="entry name" value="PAS"/>
</dbReference>
<name>A0A418QZX2_9BACT</name>
<dbReference type="GO" id="GO:0000155">
    <property type="term" value="F:phosphorelay sensor kinase activity"/>
    <property type="evidence" value="ECO:0007669"/>
    <property type="project" value="InterPro"/>
</dbReference>
<comment type="catalytic activity">
    <reaction evidence="1">
        <text>ATP + protein L-histidine = ADP + protein N-phospho-L-histidine.</text>
        <dbReference type="EC" id="2.7.13.3"/>
    </reaction>
</comment>
<dbReference type="SMART" id="SM00086">
    <property type="entry name" value="PAC"/>
    <property type="match status" value="2"/>
</dbReference>
<dbReference type="SUPFAM" id="SSF47384">
    <property type="entry name" value="Homodimeric domain of signal transducing histidine kinase"/>
    <property type="match status" value="1"/>
</dbReference>
<evidence type="ECO:0000313" key="11">
    <source>
        <dbReference type="Proteomes" id="UP000284250"/>
    </source>
</evidence>
<gene>
    <name evidence="10" type="ORF">D0T11_08790</name>
</gene>
<reference evidence="10 11" key="1">
    <citation type="submission" date="2019-01" db="EMBL/GenBank/DDBJ databases">
        <title>Hymenobacter humicola sp. nov., isolated from soils in Antarctica.</title>
        <authorList>
            <person name="Sedlacek I."/>
            <person name="Holochova P."/>
            <person name="Kralova S."/>
            <person name="Pantucek R."/>
            <person name="Stankova E."/>
            <person name="Vrbovska V."/>
            <person name="Kristofova L."/>
            <person name="Svec P."/>
            <person name="Busse H.-J."/>
        </authorList>
    </citation>
    <scope>NUCLEOTIDE SEQUENCE [LARGE SCALE GENOMIC DNA]</scope>
    <source>
        <strain evidence="10 11">CCM 8852</strain>
    </source>
</reference>
<dbReference type="FunFam" id="3.30.450.20:FF:000099">
    <property type="entry name" value="Sensory box sensor histidine kinase"/>
    <property type="match status" value="1"/>
</dbReference>
<dbReference type="CDD" id="cd00130">
    <property type="entry name" value="PAS"/>
    <property type="match status" value="1"/>
</dbReference>
<organism evidence="10 11">
    <name type="scientific">Hymenobacter rubripertinctus</name>
    <dbReference type="NCBI Taxonomy" id="2029981"/>
    <lineage>
        <taxon>Bacteria</taxon>
        <taxon>Pseudomonadati</taxon>
        <taxon>Bacteroidota</taxon>
        <taxon>Cytophagia</taxon>
        <taxon>Cytophagales</taxon>
        <taxon>Hymenobacteraceae</taxon>
        <taxon>Hymenobacter</taxon>
    </lineage>
</organism>
<dbReference type="InterPro" id="IPR036097">
    <property type="entry name" value="HisK_dim/P_sf"/>
</dbReference>
<dbReference type="AlphaFoldDB" id="A0A418QZX2"/>
<dbReference type="Pfam" id="PF00512">
    <property type="entry name" value="HisKA"/>
    <property type="match status" value="1"/>
</dbReference>
<dbReference type="OrthoDB" id="9766459at2"/>
<evidence type="ECO:0000256" key="2">
    <source>
        <dbReference type="ARBA" id="ARBA00012438"/>
    </source>
</evidence>
<evidence type="ECO:0000259" key="9">
    <source>
        <dbReference type="PROSITE" id="PS50113"/>
    </source>
</evidence>
<dbReference type="InterPro" id="IPR005467">
    <property type="entry name" value="His_kinase_dom"/>
</dbReference>
<dbReference type="PANTHER" id="PTHR43304">
    <property type="entry name" value="PHYTOCHROME-LIKE PROTEIN CPH1"/>
    <property type="match status" value="1"/>
</dbReference>
<dbReference type="SMART" id="SM00091">
    <property type="entry name" value="PAS"/>
    <property type="match status" value="2"/>
</dbReference>
<feature type="domain" description="Histidine kinase" evidence="7">
    <location>
        <begin position="352"/>
        <end position="569"/>
    </location>
</feature>
<dbReference type="EC" id="2.7.13.3" evidence="2"/>
<dbReference type="PANTHER" id="PTHR43304:SF1">
    <property type="entry name" value="PAC DOMAIN-CONTAINING PROTEIN"/>
    <property type="match status" value="1"/>
</dbReference>
<dbReference type="InterPro" id="IPR003594">
    <property type="entry name" value="HATPase_dom"/>
</dbReference>
<dbReference type="InterPro" id="IPR035965">
    <property type="entry name" value="PAS-like_dom_sf"/>
</dbReference>
<dbReference type="SMART" id="SM00388">
    <property type="entry name" value="HisKA"/>
    <property type="match status" value="1"/>
</dbReference>
<dbReference type="SMART" id="SM00387">
    <property type="entry name" value="HATPase_c"/>
    <property type="match status" value="1"/>
</dbReference>
<dbReference type="RefSeq" id="WP_119655417.1">
    <property type="nucleotide sequence ID" value="NZ_JBHUOI010000025.1"/>
</dbReference>
<evidence type="ECO:0000256" key="5">
    <source>
        <dbReference type="ARBA" id="ARBA00022777"/>
    </source>
</evidence>
<dbReference type="InterPro" id="IPR013656">
    <property type="entry name" value="PAS_4"/>
</dbReference>
<evidence type="ECO:0000259" key="8">
    <source>
        <dbReference type="PROSITE" id="PS50112"/>
    </source>
</evidence>
<dbReference type="InterPro" id="IPR013655">
    <property type="entry name" value="PAS_fold_3"/>
</dbReference>
<feature type="domain" description="PAS" evidence="8">
    <location>
        <begin position="201"/>
        <end position="272"/>
    </location>
</feature>
<evidence type="ECO:0000256" key="4">
    <source>
        <dbReference type="ARBA" id="ARBA00022679"/>
    </source>
</evidence>
<dbReference type="Gene3D" id="1.10.287.130">
    <property type="match status" value="1"/>
</dbReference>
<dbReference type="SUPFAM" id="SSF55785">
    <property type="entry name" value="PYP-like sensor domain (PAS domain)"/>
    <property type="match status" value="2"/>
</dbReference>
<keyword evidence="6" id="KW-0175">Coiled coil</keyword>
<dbReference type="PROSITE" id="PS50113">
    <property type="entry name" value="PAC"/>
    <property type="match status" value="1"/>
</dbReference>
<dbReference type="NCBIfam" id="TIGR00229">
    <property type="entry name" value="sensory_box"/>
    <property type="match status" value="1"/>
</dbReference>
<protein>
    <recommendedName>
        <fullName evidence="2">histidine kinase</fullName>
        <ecNumber evidence="2">2.7.13.3</ecNumber>
    </recommendedName>
</protein>
<dbReference type="InterPro" id="IPR003661">
    <property type="entry name" value="HisK_dim/P_dom"/>
</dbReference>
<comment type="caution">
    <text evidence="10">The sequence shown here is derived from an EMBL/GenBank/DDBJ whole genome shotgun (WGS) entry which is preliminary data.</text>
</comment>
<evidence type="ECO:0000313" key="10">
    <source>
        <dbReference type="EMBL" id="RIY10750.1"/>
    </source>
</evidence>
<keyword evidence="4" id="KW-0808">Transferase</keyword>
<dbReference type="Pfam" id="PF02518">
    <property type="entry name" value="HATPase_c"/>
    <property type="match status" value="1"/>
</dbReference>
<evidence type="ECO:0000256" key="1">
    <source>
        <dbReference type="ARBA" id="ARBA00000085"/>
    </source>
</evidence>
<feature type="coiled-coil region" evidence="6">
    <location>
        <begin position="11"/>
        <end position="38"/>
    </location>
</feature>
<dbReference type="Proteomes" id="UP000284250">
    <property type="component" value="Unassembled WGS sequence"/>
</dbReference>
<dbReference type="Gene3D" id="3.30.565.10">
    <property type="entry name" value="Histidine kinase-like ATPase, C-terminal domain"/>
    <property type="match status" value="1"/>
</dbReference>
<evidence type="ECO:0000256" key="3">
    <source>
        <dbReference type="ARBA" id="ARBA00022553"/>
    </source>
</evidence>
<keyword evidence="11" id="KW-1185">Reference proteome</keyword>
<dbReference type="PRINTS" id="PR00344">
    <property type="entry name" value="BCTRLSENSOR"/>
</dbReference>
<dbReference type="PROSITE" id="PS50109">
    <property type="entry name" value="HIS_KIN"/>
    <property type="match status" value="1"/>
</dbReference>
<evidence type="ECO:0000256" key="6">
    <source>
        <dbReference type="SAM" id="Coils"/>
    </source>
</evidence>
<dbReference type="InterPro" id="IPR000700">
    <property type="entry name" value="PAS-assoc_C"/>
</dbReference>
<sequence>MSPDSSLPGTAGALARENEALRQQLQEAEDLIAAIRTGTIDALAVQGADGPRIFTLEGADQTYRTLIEQMNEGALLLGQDATILYCNACLAGLLAAPLHTLMGFSFNRFVPAEAEAYWAELMAAGWAGKSRGEMILRDEDGRLRPFALALNVLSFGDARMVAVIATDVSAHREISAIRAQVAEQNAQLERQQEALRAQAQAVAETSRILEGLPHIAWTASPEGKPSYLNLSWYNYTGQSTTVHFEKNSTLSYLHPDDLPEVMRRWRECLGSGRDAEVESRIRDAQGNYRWMLGRIRPSHNEVGELVQWIGTYTDIHEHKLALDRIDQAQRELRENNQQLTRVNIDLDNFIYTASHDLRAPITNIEGLLDTLRQELPEDHRPAEVTSVLEMMQDSVDRFKRTIGYLTDISKLQKENTLPNGPVNLQPVIEDVCQDLQPLIRAVGGRLSVAIEACPTVYFAEKNLRSVVYNLLSNAFKYHAPDRPCQVSIRCRPAASGYTALEVQDNGLGLNMSGEQKLFGMFQRLHDHVEGSGIGLYMVKKMVENAGGRIEVNSQLHQGSTFTVFLPAPAGGAAPAVLPG</sequence>
<keyword evidence="3" id="KW-0597">Phosphoprotein</keyword>
<dbReference type="Gene3D" id="3.30.450.20">
    <property type="entry name" value="PAS domain"/>
    <property type="match status" value="2"/>
</dbReference>